<dbReference type="Gene3D" id="2.160.10.10">
    <property type="entry name" value="Hexapeptide repeat proteins"/>
    <property type="match status" value="1"/>
</dbReference>
<dbReference type="InterPro" id="IPR051159">
    <property type="entry name" value="Hexapeptide_acetyltransf"/>
</dbReference>
<sequence length="205" mass="22340">MKIQYKEVMTRQIYRAFGAFCIMMDCLILKMLFRIYGVHHSSFRSVGLPHLTVRKGARVTIGKGFRLNNRFYGNALSVQRCAIWVGEGAGLTIRDNVGISSSFIVAADSITIEDNVKIGGGCYIMDTDFHSLDPMRRQSPDTDRSGAGTAPIIIRENAFIGAASIILKGTVIGRNSVIGAGSVVTGNVPDGQLWAGNPARFIRQL</sequence>
<keyword evidence="1" id="KW-1133">Transmembrane helix</keyword>
<keyword evidence="2" id="KW-0808">Transferase</keyword>
<evidence type="ECO:0000313" key="2">
    <source>
        <dbReference type="EMBL" id="MBO8485234.1"/>
    </source>
</evidence>
<keyword evidence="2" id="KW-0012">Acyltransferase</keyword>
<organism evidence="2 3">
    <name type="scientific">Candidatus Cryptobacteroides excrementavium</name>
    <dbReference type="NCBI Taxonomy" id="2840759"/>
    <lineage>
        <taxon>Bacteria</taxon>
        <taxon>Pseudomonadati</taxon>
        <taxon>Bacteroidota</taxon>
        <taxon>Bacteroidia</taxon>
        <taxon>Bacteroidales</taxon>
        <taxon>Candidatus Cryptobacteroides</taxon>
    </lineage>
</organism>
<feature type="transmembrane region" description="Helical" evidence="1">
    <location>
        <begin position="12"/>
        <end position="33"/>
    </location>
</feature>
<dbReference type="Pfam" id="PF14602">
    <property type="entry name" value="Hexapep_2"/>
    <property type="match status" value="1"/>
</dbReference>
<dbReference type="PANTHER" id="PTHR23416">
    <property type="entry name" value="SIALIC ACID SYNTHASE-RELATED"/>
    <property type="match status" value="1"/>
</dbReference>
<proteinExistence type="predicted"/>
<gene>
    <name evidence="2" type="ORF">IAB78_02280</name>
</gene>
<dbReference type="InterPro" id="IPR001451">
    <property type="entry name" value="Hexapep"/>
</dbReference>
<protein>
    <submittedName>
        <fullName evidence="2">Acyltransferase</fullName>
    </submittedName>
</protein>
<keyword evidence="1" id="KW-0812">Transmembrane</keyword>
<dbReference type="InterPro" id="IPR011004">
    <property type="entry name" value="Trimer_LpxA-like_sf"/>
</dbReference>
<evidence type="ECO:0000313" key="3">
    <source>
        <dbReference type="Proteomes" id="UP000823750"/>
    </source>
</evidence>
<comment type="caution">
    <text evidence="2">The sequence shown here is derived from an EMBL/GenBank/DDBJ whole genome shotgun (WGS) entry which is preliminary data.</text>
</comment>
<dbReference type="EMBL" id="JADILX010000041">
    <property type="protein sequence ID" value="MBO8485234.1"/>
    <property type="molecule type" value="Genomic_DNA"/>
</dbReference>
<reference evidence="2" key="2">
    <citation type="journal article" date="2021" name="PeerJ">
        <title>Extensive microbial diversity within the chicken gut microbiome revealed by metagenomics and culture.</title>
        <authorList>
            <person name="Gilroy R."/>
            <person name="Ravi A."/>
            <person name="Getino M."/>
            <person name="Pursley I."/>
            <person name="Horton D.L."/>
            <person name="Alikhan N.F."/>
            <person name="Baker D."/>
            <person name="Gharbi K."/>
            <person name="Hall N."/>
            <person name="Watson M."/>
            <person name="Adriaenssens E.M."/>
            <person name="Foster-Nyarko E."/>
            <person name="Jarju S."/>
            <person name="Secka A."/>
            <person name="Antonio M."/>
            <person name="Oren A."/>
            <person name="Chaudhuri R.R."/>
            <person name="La Ragione R."/>
            <person name="Hildebrand F."/>
            <person name="Pallen M.J."/>
        </authorList>
    </citation>
    <scope>NUCLEOTIDE SEQUENCE</scope>
    <source>
        <strain evidence="2">B2-16538</strain>
    </source>
</reference>
<reference evidence="2" key="1">
    <citation type="submission" date="2020-10" db="EMBL/GenBank/DDBJ databases">
        <authorList>
            <person name="Gilroy R."/>
        </authorList>
    </citation>
    <scope>NUCLEOTIDE SEQUENCE</scope>
    <source>
        <strain evidence="2">B2-16538</strain>
    </source>
</reference>
<dbReference type="CDD" id="cd04647">
    <property type="entry name" value="LbH_MAT_like"/>
    <property type="match status" value="1"/>
</dbReference>
<dbReference type="Proteomes" id="UP000823750">
    <property type="component" value="Unassembled WGS sequence"/>
</dbReference>
<name>A0A9D9J4E6_9BACT</name>
<accession>A0A9D9J4E6</accession>
<dbReference type="GO" id="GO:0016746">
    <property type="term" value="F:acyltransferase activity"/>
    <property type="evidence" value="ECO:0007669"/>
    <property type="project" value="UniProtKB-KW"/>
</dbReference>
<dbReference type="SUPFAM" id="SSF51161">
    <property type="entry name" value="Trimeric LpxA-like enzymes"/>
    <property type="match status" value="1"/>
</dbReference>
<evidence type="ECO:0000256" key="1">
    <source>
        <dbReference type="SAM" id="Phobius"/>
    </source>
</evidence>
<dbReference type="AlphaFoldDB" id="A0A9D9J4E6"/>
<keyword evidence="1" id="KW-0472">Membrane</keyword>